<sequence>MKHEEEVVTYMVASEKSNLEVTKEICRIYLNTRNWNSFDEFIKWSDSHKIIEINKECWQLRIFSCQYWKENSVASIRN</sequence>
<keyword evidence="2" id="KW-1185">Reference proteome</keyword>
<dbReference type="AlphaFoldDB" id="A0A3M7T0X5"/>
<evidence type="ECO:0000313" key="2">
    <source>
        <dbReference type="Proteomes" id="UP000276133"/>
    </source>
</evidence>
<gene>
    <name evidence="1" type="ORF">BpHYR1_003491</name>
</gene>
<reference evidence="1 2" key="1">
    <citation type="journal article" date="2018" name="Sci. Rep.">
        <title>Genomic signatures of local adaptation to the degree of environmental predictability in rotifers.</title>
        <authorList>
            <person name="Franch-Gras L."/>
            <person name="Hahn C."/>
            <person name="Garcia-Roger E.M."/>
            <person name="Carmona M.J."/>
            <person name="Serra M."/>
            <person name="Gomez A."/>
        </authorList>
    </citation>
    <scope>NUCLEOTIDE SEQUENCE [LARGE SCALE GENOMIC DNA]</scope>
    <source>
        <strain evidence="1">HYR1</strain>
    </source>
</reference>
<accession>A0A3M7T0X5</accession>
<dbReference type="EMBL" id="REGN01000480">
    <property type="protein sequence ID" value="RNA41605.1"/>
    <property type="molecule type" value="Genomic_DNA"/>
</dbReference>
<organism evidence="1 2">
    <name type="scientific">Brachionus plicatilis</name>
    <name type="common">Marine rotifer</name>
    <name type="synonym">Brachionus muelleri</name>
    <dbReference type="NCBI Taxonomy" id="10195"/>
    <lineage>
        <taxon>Eukaryota</taxon>
        <taxon>Metazoa</taxon>
        <taxon>Spiralia</taxon>
        <taxon>Gnathifera</taxon>
        <taxon>Rotifera</taxon>
        <taxon>Eurotatoria</taxon>
        <taxon>Monogononta</taxon>
        <taxon>Pseudotrocha</taxon>
        <taxon>Ploima</taxon>
        <taxon>Brachionidae</taxon>
        <taxon>Brachionus</taxon>
    </lineage>
</organism>
<protein>
    <submittedName>
        <fullName evidence="1">Uncharacterized protein</fullName>
    </submittedName>
</protein>
<dbReference type="Proteomes" id="UP000276133">
    <property type="component" value="Unassembled WGS sequence"/>
</dbReference>
<proteinExistence type="predicted"/>
<name>A0A3M7T0X5_BRAPC</name>
<evidence type="ECO:0000313" key="1">
    <source>
        <dbReference type="EMBL" id="RNA41605.1"/>
    </source>
</evidence>
<comment type="caution">
    <text evidence="1">The sequence shown here is derived from an EMBL/GenBank/DDBJ whole genome shotgun (WGS) entry which is preliminary data.</text>
</comment>